<dbReference type="NCBIfam" id="TIGR01745">
    <property type="entry name" value="asd_gamma"/>
    <property type="match status" value="1"/>
</dbReference>
<dbReference type="CDD" id="cd23938">
    <property type="entry name" value="ASADH_C_bac_like"/>
    <property type="match status" value="1"/>
</dbReference>
<dbReference type="HOGENOM" id="CLU_066397_0_0_4"/>
<dbReference type="GO" id="GO:0019877">
    <property type="term" value="P:diaminopimelate biosynthetic process"/>
    <property type="evidence" value="ECO:0007669"/>
    <property type="project" value="UniProtKB-UniRule"/>
</dbReference>
<accession>A1VRR3</accession>
<dbReference type="CDD" id="cd02314">
    <property type="entry name" value="VcASADH1_like_N"/>
    <property type="match status" value="1"/>
</dbReference>
<keyword evidence="11 16" id="KW-0220">Diaminopimelate biosynthesis</keyword>
<evidence type="ECO:0000256" key="16">
    <source>
        <dbReference type="HAMAP-Rule" id="MF_02121"/>
    </source>
</evidence>
<evidence type="ECO:0000256" key="5">
    <source>
        <dbReference type="ARBA" id="ARBA00010584"/>
    </source>
</evidence>
<comment type="caution">
    <text evidence="16">Lacks conserved residue(s) required for the propagation of feature annotation.</text>
</comment>
<feature type="binding site" evidence="16">
    <location>
        <position position="77"/>
    </location>
    <ligand>
        <name>NADP(+)</name>
        <dbReference type="ChEBI" id="CHEBI:58349"/>
    </ligand>
</feature>
<evidence type="ECO:0000256" key="10">
    <source>
        <dbReference type="ARBA" id="ARBA00022857"/>
    </source>
</evidence>
<comment type="function">
    <text evidence="1 16">Catalyzes the NADPH-dependent formation of L-aspartate-semialdehyde (L-ASA) by the reductive dephosphorylation of L-aspartyl-4-phosphate.</text>
</comment>
<evidence type="ECO:0000256" key="6">
    <source>
        <dbReference type="ARBA" id="ARBA00011738"/>
    </source>
</evidence>
<dbReference type="PANTHER" id="PTHR46278:SF4">
    <property type="entry name" value="ASPARTATE-SEMIALDEHYDE DEHYDROGENASE"/>
    <property type="match status" value="1"/>
</dbReference>
<evidence type="ECO:0000313" key="19">
    <source>
        <dbReference type="EMBL" id="ABM38341.1"/>
    </source>
</evidence>
<keyword evidence="12 16" id="KW-0560">Oxidoreductase</keyword>
<feature type="binding site" evidence="16">
    <location>
        <begin position="169"/>
        <end position="170"/>
    </location>
    <ligand>
        <name>NADP(+)</name>
        <dbReference type="ChEBI" id="CHEBI:58349"/>
    </ligand>
</feature>
<dbReference type="UniPathway" id="UPA00051">
    <property type="reaction ID" value="UER00464"/>
</dbReference>
<dbReference type="GO" id="GO:0046983">
    <property type="term" value="F:protein dimerization activity"/>
    <property type="evidence" value="ECO:0007669"/>
    <property type="project" value="InterPro"/>
</dbReference>
<dbReference type="UniPathway" id="UPA00050">
    <property type="reaction ID" value="UER00463"/>
</dbReference>
<protein>
    <recommendedName>
        <fullName evidence="7 16">Aspartate-semialdehyde dehydrogenase</fullName>
        <shortName evidence="16">ASA dehydrogenase</shortName>
        <shortName evidence="16">ASADH</shortName>
        <ecNumber evidence="7 16">1.2.1.11</ecNumber>
    </recommendedName>
    <alternativeName>
        <fullName evidence="16">Aspartate-beta-semialdehyde dehydrogenase</fullName>
    </alternativeName>
</protein>
<dbReference type="RefSeq" id="WP_011802413.1">
    <property type="nucleotide sequence ID" value="NC_008781.1"/>
</dbReference>
<dbReference type="SUPFAM" id="SSF51735">
    <property type="entry name" value="NAD(P)-binding Rossmann-fold domains"/>
    <property type="match status" value="1"/>
</dbReference>
<feature type="binding site" evidence="16">
    <location>
        <position position="249"/>
    </location>
    <ligand>
        <name>phosphate</name>
        <dbReference type="ChEBI" id="CHEBI:43474"/>
    </ligand>
</feature>
<evidence type="ECO:0000256" key="2">
    <source>
        <dbReference type="ARBA" id="ARBA00005021"/>
    </source>
</evidence>
<feature type="binding site" evidence="16">
    <location>
        <position position="106"/>
    </location>
    <ligand>
        <name>phosphate</name>
        <dbReference type="ChEBI" id="CHEBI:43474"/>
    </ligand>
</feature>
<evidence type="ECO:0000256" key="8">
    <source>
        <dbReference type="ARBA" id="ARBA00022605"/>
    </source>
</evidence>
<dbReference type="GO" id="GO:0009088">
    <property type="term" value="P:threonine biosynthetic process"/>
    <property type="evidence" value="ECO:0007669"/>
    <property type="project" value="UniProtKB-UniRule"/>
</dbReference>
<dbReference type="InterPro" id="IPR036291">
    <property type="entry name" value="NAD(P)-bd_dom_sf"/>
</dbReference>
<dbReference type="UniPathway" id="UPA00034">
    <property type="reaction ID" value="UER00016"/>
</dbReference>
<feature type="binding site" evidence="16">
    <location>
        <begin position="14"/>
        <end position="17"/>
    </location>
    <ligand>
        <name>NADP(+)</name>
        <dbReference type="ChEBI" id="CHEBI:58349"/>
    </ligand>
</feature>
<organism evidence="19 20">
    <name type="scientific">Polaromonas naphthalenivorans (strain CJ2)</name>
    <dbReference type="NCBI Taxonomy" id="365044"/>
    <lineage>
        <taxon>Bacteria</taxon>
        <taxon>Pseudomonadati</taxon>
        <taxon>Pseudomonadota</taxon>
        <taxon>Betaproteobacteria</taxon>
        <taxon>Burkholderiales</taxon>
        <taxon>Comamonadaceae</taxon>
        <taxon>Polaromonas</taxon>
    </lineage>
</organism>
<comment type="catalytic activity">
    <reaction evidence="15 16">
        <text>L-aspartate 4-semialdehyde + phosphate + NADP(+) = 4-phospho-L-aspartate + NADPH + H(+)</text>
        <dbReference type="Rhea" id="RHEA:24284"/>
        <dbReference type="ChEBI" id="CHEBI:15378"/>
        <dbReference type="ChEBI" id="CHEBI:43474"/>
        <dbReference type="ChEBI" id="CHEBI:57535"/>
        <dbReference type="ChEBI" id="CHEBI:57783"/>
        <dbReference type="ChEBI" id="CHEBI:58349"/>
        <dbReference type="ChEBI" id="CHEBI:537519"/>
        <dbReference type="EC" id="1.2.1.11"/>
    </reaction>
</comment>
<comment type="pathway">
    <text evidence="3 16">Amino-acid biosynthesis; L-lysine biosynthesis via DAP pathway; (S)-tetrahydrodipicolinate from L-aspartate: step 2/4.</text>
</comment>
<evidence type="ECO:0000256" key="11">
    <source>
        <dbReference type="ARBA" id="ARBA00022915"/>
    </source>
</evidence>
<evidence type="ECO:0000256" key="13">
    <source>
        <dbReference type="ARBA" id="ARBA00023154"/>
    </source>
</evidence>
<keyword evidence="14 16" id="KW-0486">Methionine biosynthesis</keyword>
<evidence type="ECO:0000256" key="15">
    <source>
        <dbReference type="ARBA" id="ARBA00047891"/>
    </source>
</evidence>
<keyword evidence="9 16" id="KW-0791">Threonine biosynthesis</keyword>
<dbReference type="Gene3D" id="3.40.50.720">
    <property type="entry name" value="NAD(P)-binding Rossmann-like Domain"/>
    <property type="match status" value="1"/>
</dbReference>
<feature type="binding site" evidence="16">
    <location>
        <position position="246"/>
    </location>
    <ligand>
        <name>substrate</name>
    </ligand>
</feature>
<dbReference type="eggNOG" id="COG0136">
    <property type="taxonomic scope" value="Bacteria"/>
</dbReference>
<dbReference type="OrthoDB" id="9022717at2"/>
<keyword evidence="8 16" id="KW-0028">Amino-acid biosynthesis</keyword>
<dbReference type="HAMAP" id="MF_02121">
    <property type="entry name" value="ASADH"/>
    <property type="match status" value="1"/>
</dbReference>
<feature type="domain" description="Semialdehyde dehydrogenase NAD-binding" evidence="18">
    <location>
        <begin position="7"/>
        <end position="126"/>
    </location>
</feature>
<evidence type="ECO:0000259" key="18">
    <source>
        <dbReference type="SMART" id="SM00859"/>
    </source>
</evidence>
<feature type="binding site" evidence="16">
    <location>
        <position position="166"/>
    </location>
    <ligand>
        <name>substrate</name>
    </ligand>
</feature>
<keyword evidence="10 16" id="KW-0521">NADP</keyword>
<dbReference type="Gene3D" id="3.30.360.10">
    <property type="entry name" value="Dihydrodipicolinate Reductase, domain 2"/>
    <property type="match status" value="1"/>
</dbReference>
<dbReference type="GO" id="GO:0009097">
    <property type="term" value="P:isoleucine biosynthetic process"/>
    <property type="evidence" value="ECO:0007669"/>
    <property type="project" value="InterPro"/>
</dbReference>
<feature type="binding site" evidence="16">
    <location>
        <position position="360"/>
    </location>
    <ligand>
        <name>NADP(+)</name>
        <dbReference type="ChEBI" id="CHEBI:58349"/>
    </ligand>
</feature>
<comment type="subunit">
    <text evidence="6 16">Homodimer.</text>
</comment>
<evidence type="ECO:0000256" key="7">
    <source>
        <dbReference type="ARBA" id="ARBA00013120"/>
    </source>
</evidence>
<keyword evidence="13 16" id="KW-0457">Lysine biosynthesis</keyword>
<dbReference type="EMBL" id="CP000529">
    <property type="protein sequence ID" value="ABM38341.1"/>
    <property type="molecule type" value="Genomic_DNA"/>
</dbReference>
<evidence type="ECO:0000313" key="20">
    <source>
        <dbReference type="Proteomes" id="UP000000644"/>
    </source>
</evidence>
<evidence type="ECO:0000256" key="4">
    <source>
        <dbReference type="ARBA" id="ARBA00005097"/>
    </source>
</evidence>
<dbReference type="Pfam" id="PF01118">
    <property type="entry name" value="Semialdhyde_dh"/>
    <property type="match status" value="1"/>
</dbReference>
<dbReference type="InterPro" id="IPR000319">
    <property type="entry name" value="Asp-semialdehyde_DH_CS"/>
</dbReference>
<dbReference type="GO" id="GO:0071266">
    <property type="term" value="P:'de novo' L-methionine biosynthetic process"/>
    <property type="evidence" value="ECO:0007669"/>
    <property type="project" value="UniProtKB-UniRule"/>
</dbReference>
<dbReference type="GO" id="GO:0051287">
    <property type="term" value="F:NAD binding"/>
    <property type="evidence" value="ECO:0007669"/>
    <property type="project" value="InterPro"/>
</dbReference>
<dbReference type="GO" id="GO:0009089">
    <property type="term" value="P:lysine biosynthetic process via diaminopimelate"/>
    <property type="evidence" value="ECO:0007669"/>
    <property type="project" value="UniProtKB-UniRule"/>
</dbReference>
<feature type="active site" description="Acyl-thioester intermediate" evidence="16 17">
    <location>
        <position position="139"/>
    </location>
</feature>
<evidence type="ECO:0000256" key="9">
    <source>
        <dbReference type="ARBA" id="ARBA00022697"/>
    </source>
</evidence>
<dbReference type="PANTHER" id="PTHR46278">
    <property type="entry name" value="DEHYDROGENASE, PUTATIVE-RELATED"/>
    <property type="match status" value="1"/>
</dbReference>
<dbReference type="AlphaFoldDB" id="A1VRR3"/>
<keyword evidence="20" id="KW-1185">Reference proteome</keyword>
<feature type="binding site" evidence="16">
    <location>
        <position position="277"/>
    </location>
    <ligand>
        <name>substrate</name>
    </ligand>
</feature>
<dbReference type="InterPro" id="IPR012280">
    <property type="entry name" value="Semialdhyde_DH_dimer_dom"/>
</dbReference>
<comment type="similarity">
    <text evidence="5 16">Belongs to the aspartate-semialdehyde dehydrogenase family.</text>
</comment>
<dbReference type="InterPro" id="IPR000534">
    <property type="entry name" value="Semialdehyde_DH_NAD-bd"/>
</dbReference>
<dbReference type="GO" id="GO:0050661">
    <property type="term" value="F:NADP binding"/>
    <property type="evidence" value="ECO:0007669"/>
    <property type="project" value="UniProtKB-UniRule"/>
</dbReference>
<evidence type="ECO:0000256" key="14">
    <source>
        <dbReference type="ARBA" id="ARBA00023167"/>
    </source>
</evidence>
<reference evidence="20" key="1">
    <citation type="journal article" date="2009" name="Environ. Microbiol.">
        <title>The genome of Polaromonas naphthalenivorans strain CJ2, isolated from coal tar-contaminated sediment, reveals physiological and metabolic versatility and evolution through extensive horizontal gene transfer.</title>
        <authorList>
            <person name="Yagi J.M."/>
            <person name="Sims D."/>
            <person name="Brettin T."/>
            <person name="Bruce D."/>
            <person name="Madsen E.L."/>
        </authorList>
    </citation>
    <scope>NUCLEOTIDE SEQUENCE [LARGE SCALE GENOMIC DNA]</scope>
    <source>
        <strain evidence="20">CJ2</strain>
    </source>
</reference>
<dbReference type="SUPFAM" id="SSF55347">
    <property type="entry name" value="Glyceraldehyde-3-phosphate dehydrogenase-like, C-terminal domain"/>
    <property type="match status" value="1"/>
</dbReference>
<dbReference type="PIRSF" id="PIRSF000148">
    <property type="entry name" value="ASA_dh"/>
    <property type="match status" value="1"/>
</dbReference>
<dbReference type="EC" id="1.2.1.11" evidence="7 16"/>
<feature type="active site" description="Proton acceptor" evidence="16 17">
    <location>
        <position position="284"/>
    </location>
</feature>
<evidence type="ECO:0000256" key="3">
    <source>
        <dbReference type="ARBA" id="ARBA00005076"/>
    </source>
</evidence>
<dbReference type="InterPro" id="IPR011534">
    <property type="entry name" value="Asp_ADH_gamma-type"/>
</dbReference>
<gene>
    <name evidence="16" type="primary">asd</name>
    <name evidence="19" type="ordered locus">Pnap_3042</name>
</gene>
<dbReference type="KEGG" id="pna:Pnap_3042"/>
<dbReference type="NCBIfam" id="NF005144">
    <property type="entry name" value="PRK06598.1"/>
    <property type="match status" value="1"/>
</dbReference>
<comment type="pathway">
    <text evidence="4 16">Amino-acid biosynthesis; L-threonine biosynthesis; L-threonine from L-aspartate: step 2/5.</text>
</comment>
<dbReference type="GO" id="GO:0004073">
    <property type="term" value="F:aspartate-semialdehyde dehydrogenase activity"/>
    <property type="evidence" value="ECO:0007669"/>
    <property type="project" value="UniProtKB-UniRule"/>
</dbReference>
<comment type="pathway">
    <text evidence="2 16">Amino-acid biosynthesis; L-methionine biosynthesis via de novo pathway; L-homoserine from L-aspartate: step 2/3.</text>
</comment>
<sequence>MKLKGNLTGLVGWRGMVGSVLIDRMQAEGDFELIEPVFFSTSNAGGKAPAQARNETTLKDAFDIEALKKCDIILTAQGGDYTAEVFPKLRAAGWTGHWIDAASTLRMNDDAVIVLDPVNLPVIKNALTKGGNNWVGGNCTVSCMLMGVGALYKAGLVEWMTSMTYQAASGGGAQHMRELLTQFGTLNSEVKSLLDDPKSAILEIDRRILAKQQSLSALETANFGVPLGGSLIPWIDKDLGDGMSKEEWKGGAETNKILGQGASFGTAETPVDGFCVRIGAMRCHSQALTFKLKKDVPLADIEAMIAADNAWVKVIPNTREASIRDLTPVAVTGTMQIPVGRLRKLAMGPDYLGAFTVGDQLLWGAAEPLRRMLRILIEA</sequence>
<evidence type="ECO:0000256" key="17">
    <source>
        <dbReference type="PIRSR" id="PIRSR000148-1"/>
    </source>
</evidence>
<dbReference type="PROSITE" id="PS01103">
    <property type="entry name" value="ASD"/>
    <property type="match status" value="1"/>
</dbReference>
<dbReference type="SMART" id="SM00859">
    <property type="entry name" value="Semialdhyde_dh"/>
    <property type="match status" value="1"/>
</dbReference>
<dbReference type="Proteomes" id="UP000000644">
    <property type="component" value="Chromosome"/>
</dbReference>
<proteinExistence type="inferred from homology"/>
<name>A1VRR3_POLNA</name>
<dbReference type="Pfam" id="PF02774">
    <property type="entry name" value="Semialdhyde_dhC"/>
    <property type="match status" value="1"/>
</dbReference>
<dbReference type="STRING" id="365044.Pnap_3042"/>
<evidence type="ECO:0000256" key="1">
    <source>
        <dbReference type="ARBA" id="ARBA00002492"/>
    </source>
</evidence>
<dbReference type="InterPro" id="IPR012080">
    <property type="entry name" value="Asp_semialdehyde_DH"/>
</dbReference>
<evidence type="ECO:0000256" key="12">
    <source>
        <dbReference type="ARBA" id="ARBA00023002"/>
    </source>
</evidence>